<name>A0A9W8B5M1_9FUNG</name>
<gene>
    <name evidence="2" type="ORF">H4R34_001000</name>
</gene>
<evidence type="ECO:0000313" key="3">
    <source>
        <dbReference type="Proteomes" id="UP001151582"/>
    </source>
</evidence>
<feature type="compositionally biased region" description="Acidic residues" evidence="1">
    <location>
        <begin position="300"/>
        <end position="310"/>
    </location>
</feature>
<dbReference type="AlphaFoldDB" id="A0A9W8B5M1"/>
<feature type="compositionally biased region" description="Polar residues" evidence="1">
    <location>
        <begin position="203"/>
        <end position="225"/>
    </location>
</feature>
<proteinExistence type="predicted"/>
<feature type="compositionally biased region" description="Polar residues" evidence="1">
    <location>
        <begin position="16"/>
        <end position="35"/>
    </location>
</feature>
<feature type="compositionally biased region" description="Polar residues" evidence="1">
    <location>
        <begin position="262"/>
        <end position="272"/>
    </location>
</feature>
<accession>A0A9W8B5M1</accession>
<organism evidence="2 3">
    <name type="scientific">Dimargaris verticillata</name>
    <dbReference type="NCBI Taxonomy" id="2761393"/>
    <lineage>
        <taxon>Eukaryota</taxon>
        <taxon>Fungi</taxon>
        <taxon>Fungi incertae sedis</taxon>
        <taxon>Zoopagomycota</taxon>
        <taxon>Kickxellomycotina</taxon>
        <taxon>Dimargaritomycetes</taxon>
        <taxon>Dimargaritales</taxon>
        <taxon>Dimargaritaceae</taxon>
        <taxon>Dimargaris</taxon>
    </lineage>
</organism>
<dbReference type="OrthoDB" id="10479403at2759"/>
<evidence type="ECO:0000313" key="2">
    <source>
        <dbReference type="EMBL" id="KAJ1983900.1"/>
    </source>
</evidence>
<reference evidence="2" key="1">
    <citation type="submission" date="2022-07" db="EMBL/GenBank/DDBJ databases">
        <title>Phylogenomic reconstructions and comparative analyses of Kickxellomycotina fungi.</title>
        <authorList>
            <person name="Reynolds N.K."/>
            <person name="Stajich J.E."/>
            <person name="Barry K."/>
            <person name="Grigoriev I.V."/>
            <person name="Crous P."/>
            <person name="Smith M.E."/>
        </authorList>
    </citation>
    <scope>NUCLEOTIDE SEQUENCE</scope>
    <source>
        <strain evidence="2">RSA 567</strain>
    </source>
</reference>
<feature type="compositionally biased region" description="Basic residues" evidence="1">
    <location>
        <begin position="64"/>
        <end position="80"/>
    </location>
</feature>
<feature type="compositionally biased region" description="Pro residues" evidence="1">
    <location>
        <begin position="281"/>
        <end position="293"/>
    </location>
</feature>
<dbReference type="EMBL" id="JANBQB010000037">
    <property type="protein sequence ID" value="KAJ1983900.1"/>
    <property type="molecule type" value="Genomic_DNA"/>
</dbReference>
<evidence type="ECO:0000256" key="1">
    <source>
        <dbReference type="SAM" id="MobiDB-lite"/>
    </source>
</evidence>
<feature type="compositionally biased region" description="Basic and acidic residues" evidence="1">
    <location>
        <begin position="157"/>
        <end position="166"/>
    </location>
</feature>
<feature type="compositionally biased region" description="Basic and acidic residues" evidence="1">
    <location>
        <begin position="174"/>
        <end position="186"/>
    </location>
</feature>
<sequence length="310" mass="33454">MVETPKSGNGAGSRPKTLNDSIHAQAAATTPSSGSHRVISIVGSARRSSTTGERNRSQSPSPQSRRRQSQRSGRAPRKDKKSFVVASGENARHATPEADLLQGVKGLTLGSPARDQTHGHCPRGSQQWNRSNGRNQGRGRNSRPPPATSEPTQVVSEDQRHRDANRQRKVQSIGHRDWDQTKDEPRGPLAKPNGATHFRTRQPRTSSIRPPHPHTSSGLLSSVHNPTFEPRRKQGRPVAKPNGATSISHGSSAQAKDDESHLQSAAANNKATPSLAVSPSVPEPAPKSPPPTLLPMVYDDSLDWADDLDE</sequence>
<feature type="compositionally biased region" description="Polar residues" evidence="1">
    <location>
        <begin position="243"/>
        <end position="254"/>
    </location>
</feature>
<comment type="caution">
    <text evidence="2">The sequence shown here is derived from an EMBL/GenBank/DDBJ whole genome shotgun (WGS) entry which is preliminary data.</text>
</comment>
<keyword evidence="3" id="KW-1185">Reference proteome</keyword>
<feature type="region of interest" description="Disordered" evidence="1">
    <location>
        <begin position="1"/>
        <end position="310"/>
    </location>
</feature>
<dbReference type="Proteomes" id="UP001151582">
    <property type="component" value="Unassembled WGS sequence"/>
</dbReference>
<feature type="compositionally biased region" description="Low complexity" evidence="1">
    <location>
        <begin position="125"/>
        <end position="139"/>
    </location>
</feature>
<protein>
    <submittedName>
        <fullName evidence="2">Uncharacterized protein</fullName>
    </submittedName>
</protein>